<reference evidence="4" key="1">
    <citation type="journal article" date="2017" name="Nat. Microbiol.">
        <title>Global analysis of biosynthetic gene clusters reveals vast potential of secondary metabolite production in Penicillium species.</title>
        <authorList>
            <person name="Nielsen J.C."/>
            <person name="Grijseels S."/>
            <person name="Prigent S."/>
            <person name="Ji B."/>
            <person name="Dainat J."/>
            <person name="Nielsen K.F."/>
            <person name="Frisvad J.C."/>
            <person name="Workman M."/>
            <person name="Nielsen J."/>
        </authorList>
    </citation>
    <scope>NUCLEOTIDE SEQUENCE [LARGE SCALE GENOMIC DNA]</scope>
    <source>
        <strain evidence="4">IBT 13039</strain>
    </source>
</reference>
<dbReference type="Proteomes" id="UP000191691">
    <property type="component" value="Unassembled WGS sequence"/>
</dbReference>
<evidence type="ECO:0000256" key="2">
    <source>
        <dbReference type="SAM" id="MobiDB-lite"/>
    </source>
</evidence>
<dbReference type="GO" id="GO:0008233">
    <property type="term" value="F:peptidase activity"/>
    <property type="evidence" value="ECO:0007669"/>
    <property type="project" value="InterPro"/>
</dbReference>
<feature type="region of interest" description="Disordered" evidence="2">
    <location>
        <begin position="517"/>
        <end position="542"/>
    </location>
</feature>
<evidence type="ECO:0000256" key="1">
    <source>
        <dbReference type="ARBA" id="ARBA00009941"/>
    </source>
</evidence>
<organism evidence="3 4">
    <name type="scientific">Penicillium nalgiovense</name>
    <dbReference type="NCBI Taxonomy" id="60175"/>
    <lineage>
        <taxon>Eukaryota</taxon>
        <taxon>Fungi</taxon>
        <taxon>Dikarya</taxon>
        <taxon>Ascomycota</taxon>
        <taxon>Pezizomycotina</taxon>
        <taxon>Eurotiomycetes</taxon>
        <taxon>Eurotiomycetidae</taxon>
        <taxon>Eurotiales</taxon>
        <taxon>Aspergillaceae</taxon>
        <taxon>Penicillium</taxon>
    </lineage>
</organism>
<dbReference type="Gene3D" id="3.40.50.1460">
    <property type="match status" value="1"/>
</dbReference>
<gene>
    <name evidence="3" type="ORF">PENNAL_c0008G06706</name>
</gene>
<dbReference type="AlphaFoldDB" id="A0A1V6YXF3"/>
<keyword evidence="4" id="KW-1185">Reference proteome</keyword>
<evidence type="ECO:0000313" key="3">
    <source>
        <dbReference type="EMBL" id="OQE91988.1"/>
    </source>
</evidence>
<accession>A0A1V6YXF3</accession>
<dbReference type="InterPro" id="IPR001096">
    <property type="entry name" value="Peptidase_C13"/>
</dbReference>
<name>A0A1V6YXF3_PENNA</name>
<dbReference type="GO" id="GO:0006508">
    <property type="term" value="P:proteolysis"/>
    <property type="evidence" value="ECO:0007669"/>
    <property type="project" value="InterPro"/>
</dbReference>
<comment type="caution">
    <text evidence="3">The sequence shown here is derived from an EMBL/GenBank/DDBJ whole genome shotgun (WGS) entry which is preliminary data.</text>
</comment>
<dbReference type="EMBL" id="MOOB01000008">
    <property type="protein sequence ID" value="OQE91988.1"/>
    <property type="molecule type" value="Genomic_DNA"/>
</dbReference>
<comment type="similarity">
    <text evidence="1">Belongs to the peptidase C13 family.</text>
</comment>
<protein>
    <submittedName>
        <fullName evidence="3">Uncharacterized protein</fullName>
    </submittedName>
</protein>
<dbReference type="OMA" id="VPIYDSQ"/>
<dbReference type="Pfam" id="PF01650">
    <property type="entry name" value="Peptidase_C13"/>
    <property type="match status" value="1"/>
</dbReference>
<evidence type="ECO:0000313" key="4">
    <source>
        <dbReference type="Proteomes" id="UP000191691"/>
    </source>
</evidence>
<sequence>MSKSTFHTFALVVFGGQVFDIALATDFVMIAKKFISDGLHPTCLSGTYLYDITNMSGPFLFGREDLRERVPIYDSQEAIAPFYQLETHGIKPHIMNWIGNISGRVGPSDRIIIILIGHGHAKNHAVTLYPQHAEREFLSKAEMIAALSVLPPNVRLLIVNEACYSGSWATIAPDLGPQRDVLIETAATVGEKSWADSSGSGRNRCSLFGAAFVEEITTHPEGQIFRHRRRIVDEMLYVGPNQKTSTPLVIASTGALLSHNMSHFILTPKIATAIINVASTQHRHETLLQSRTSARTFGGRLRRSVGVEREPAQALGGESPVKYGTGTDMKDAVISSYLEDLGPLKSAIGNSALVAASQIALEGRLGPSELKDQVIATISWQETQMQRVGQLLEYLAQQRLVADLVDVEIAKQALADHGEHIVKPLVERFIEGDKLRCLENPPAKGYVGVHFDEANSWLVNILAYNRLMYPHDFDLDRVVEEYSDEDGLTIDDSDAEELDMETWISQSPSLTQRCFAGRAENRETRTSVRSGPARMPTLVQQPSPHLPCVALVEHADDYADDKDESLQESQPQTGRIWRSRIPLPSRWVRSPQDRSYLGFITDDDMSDREPLLRTSKPKRYRRAWRSWIPLPSMKVSGQ</sequence>
<proteinExistence type="inferred from homology"/>